<dbReference type="EMBL" id="LGTC01000001">
    <property type="protein sequence ID" value="KNY30074.1"/>
    <property type="molecule type" value="Genomic_DNA"/>
</dbReference>
<feature type="domain" description="ABC-2 type transporter transmembrane" evidence="6">
    <location>
        <begin position="20"/>
        <end position="379"/>
    </location>
</feature>
<sequence length="389" mass="43765">MQVYKVYFKAIYKNMTQIAIYFIVFLVLVVVLANTYTSPTDTNYTETKVNIVFINYDKDSKIVEGLKNYLSQKANIVNIEDNTQKLQDALFFREVEYIVKVPDGFTKGLLNGGSIRLDKTSLPSSTSSVYMDSIINKYLNTVKMYDSNIGNLPEEELIRSINKDLDQKTDVKLNSYANEASESEKCSYYFNYLAYSMLSILILGICAVMIVFNNTDLKKRNLCSPIKLRTMYFQLILGNLSFAIITWFLLIIASFIMYGSYMFTAKGMLFLLNSLIFTIAALSIAYLTGNVVKSKKVMSAVANVVVLGTCFISGVFVPQALLGKTVITIASFTPNYWYVKSNNTIASMVNVNMENLTPVFINMLIMIGFALAVLAITLLVIKQKRVSDS</sequence>
<keyword evidence="2 5" id="KW-0812">Transmembrane</keyword>
<dbReference type="Gene3D" id="3.40.1710.10">
    <property type="entry name" value="abc type-2 transporter like domain"/>
    <property type="match status" value="1"/>
</dbReference>
<dbReference type="Pfam" id="PF12698">
    <property type="entry name" value="ABC2_membrane_3"/>
    <property type="match status" value="1"/>
</dbReference>
<keyword evidence="8" id="KW-1185">Reference proteome</keyword>
<evidence type="ECO:0000313" key="7">
    <source>
        <dbReference type="EMBL" id="KNY30074.1"/>
    </source>
</evidence>
<proteinExistence type="predicted"/>
<dbReference type="Proteomes" id="UP000036923">
    <property type="component" value="Unassembled WGS sequence"/>
</dbReference>
<feature type="transmembrane region" description="Helical" evidence="5">
    <location>
        <begin position="300"/>
        <end position="322"/>
    </location>
</feature>
<reference evidence="8" key="1">
    <citation type="submission" date="2015-07" db="EMBL/GenBank/DDBJ databases">
        <title>Near-Complete Genome Sequence of the Cellulolytic Bacterium Bacteroides (Pseudobacteroides) cellulosolvens ATCC 35603.</title>
        <authorList>
            <person name="Dassa B."/>
            <person name="Utturkar S.M."/>
            <person name="Klingeman D.M."/>
            <person name="Hurt R.A."/>
            <person name="Keller M."/>
            <person name="Xu J."/>
            <person name="Reddy Y.H.K."/>
            <person name="Borovok I."/>
            <person name="Grinberg I.R."/>
            <person name="Lamed R."/>
            <person name="Zhivin O."/>
            <person name="Bayer E.A."/>
            <person name="Brown S.D."/>
        </authorList>
    </citation>
    <scope>NUCLEOTIDE SEQUENCE [LARGE SCALE GENOMIC DNA]</scope>
    <source>
        <strain evidence="8">DSM 2933</strain>
    </source>
</reference>
<gene>
    <name evidence="7" type="ORF">Bccel_5351</name>
</gene>
<keyword evidence="4 5" id="KW-0472">Membrane</keyword>
<comment type="caution">
    <text evidence="7">The sequence shown here is derived from an EMBL/GenBank/DDBJ whole genome shotgun (WGS) entry which is preliminary data.</text>
</comment>
<feature type="transmembrane region" description="Helical" evidence="5">
    <location>
        <begin position="18"/>
        <end position="36"/>
    </location>
</feature>
<accession>A0A0L6JWF8</accession>
<dbReference type="eggNOG" id="COG0842">
    <property type="taxonomic scope" value="Bacteria"/>
</dbReference>
<comment type="subcellular location">
    <subcellularLocation>
        <location evidence="1">Membrane</location>
        <topology evidence="1">Multi-pass membrane protein</topology>
    </subcellularLocation>
</comment>
<dbReference type="PANTHER" id="PTHR43027">
    <property type="entry name" value="DOXORUBICIN RESISTANCE ABC TRANSPORTER PERMEASE PROTEIN DRRC-RELATED"/>
    <property type="match status" value="1"/>
</dbReference>
<dbReference type="GO" id="GO:0140359">
    <property type="term" value="F:ABC-type transporter activity"/>
    <property type="evidence" value="ECO:0007669"/>
    <property type="project" value="InterPro"/>
</dbReference>
<evidence type="ECO:0000256" key="1">
    <source>
        <dbReference type="ARBA" id="ARBA00004141"/>
    </source>
</evidence>
<dbReference type="AlphaFoldDB" id="A0A0L6JWF8"/>
<organism evidence="7 8">
    <name type="scientific">Pseudobacteroides cellulosolvens ATCC 35603 = DSM 2933</name>
    <dbReference type="NCBI Taxonomy" id="398512"/>
    <lineage>
        <taxon>Bacteria</taxon>
        <taxon>Bacillati</taxon>
        <taxon>Bacillota</taxon>
        <taxon>Clostridia</taxon>
        <taxon>Eubacteriales</taxon>
        <taxon>Oscillospiraceae</taxon>
        <taxon>Pseudobacteroides</taxon>
    </lineage>
</organism>
<evidence type="ECO:0000256" key="5">
    <source>
        <dbReference type="SAM" id="Phobius"/>
    </source>
</evidence>
<feature type="transmembrane region" description="Helical" evidence="5">
    <location>
        <begin position="359"/>
        <end position="381"/>
    </location>
</feature>
<dbReference type="RefSeq" id="WP_036944796.1">
    <property type="nucleotide sequence ID" value="NZ_JQKC01000036.1"/>
</dbReference>
<dbReference type="InterPro" id="IPR013525">
    <property type="entry name" value="ABC2_TM"/>
</dbReference>
<dbReference type="GO" id="GO:0016020">
    <property type="term" value="C:membrane"/>
    <property type="evidence" value="ECO:0007669"/>
    <property type="project" value="UniProtKB-SubCell"/>
</dbReference>
<evidence type="ECO:0000256" key="2">
    <source>
        <dbReference type="ARBA" id="ARBA00022692"/>
    </source>
</evidence>
<dbReference type="PANTHER" id="PTHR43027:SF1">
    <property type="entry name" value="DOXORUBICIN RESISTANCE ABC TRANSPORTER PERMEASE PROTEIN DRRC-RELATED"/>
    <property type="match status" value="1"/>
</dbReference>
<protein>
    <recommendedName>
        <fullName evidence="6">ABC-2 type transporter transmembrane domain-containing protein</fullName>
    </recommendedName>
</protein>
<evidence type="ECO:0000256" key="3">
    <source>
        <dbReference type="ARBA" id="ARBA00022989"/>
    </source>
</evidence>
<keyword evidence="3 5" id="KW-1133">Transmembrane helix</keyword>
<dbReference type="STRING" id="398512.Bccel_5351"/>
<feature type="transmembrane region" description="Helical" evidence="5">
    <location>
        <begin position="268"/>
        <end position="288"/>
    </location>
</feature>
<dbReference type="PATRIC" id="fig|398512.5.peg.5606"/>
<evidence type="ECO:0000256" key="4">
    <source>
        <dbReference type="ARBA" id="ARBA00023136"/>
    </source>
</evidence>
<evidence type="ECO:0000259" key="6">
    <source>
        <dbReference type="Pfam" id="PF12698"/>
    </source>
</evidence>
<evidence type="ECO:0000313" key="8">
    <source>
        <dbReference type="Proteomes" id="UP000036923"/>
    </source>
</evidence>
<name>A0A0L6JWF8_9FIRM</name>
<feature type="transmembrane region" description="Helical" evidence="5">
    <location>
        <begin position="232"/>
        <end position="256"/>
    </location>
</feature>
<feature type="transmembrane region" description="Helical" evidence="5">
    <location>
        <begin position="192"/>
        <end position="212"/>
    </location>
</feature>
<dbReference type="InterPro" id="IPR052902">
    <property type="entry name" value="ABC-2_transporter"/>
</dbReference>
<dbReference type="OrthoDB" id="9774039at2"/>